<dbReference type="EMBL" id="LAZR01000129">
    <property type="protein sequence ID" value="KKN88409.1"/>
    <property type="molecule type" value="Genomic_DNA"/>
</dbReference>
<dbReference type="AlphaFoldDB" id="A0A0F9U9V5"/>
<sequence>MAYSYDWRTKDGNRIRRLRGAIRALVFDLANARKQLAAQRAIVAANDAYRSRLIDLRDAQSLDEVTGGDSAIMAAADVDEANRACRRTLEIAKLIDKEPKE</sequence>
<protein>
    <submittedName>
        <fullName evidence="1">Uncharacterized protein</fullName>
    </submittedName>
</protein>
<comment type="caution">
    <text evidence="1">The sequence shown here is derived from an EMBL/GenBank/DDBJ whole genome shotgun (WGS) entry which is preliminary data.</text>
</comment>
<accession>A0A0F9U9V5</accession>
<name>A0A0F9U9V5_9ZZZZ</name>
<gene>
    <name evidence="1" type="ORF">LCGC14_0249720</name>
</gene>
<evidence type="ECO:0000313" key="1">
    <source>
        <dbReference type="EMBL" id="KKN88409.1"/>
    </source>
</evidence>
<reference evidence="1" key="1">
    <citation type="journal article" date="2015" name="Nature">
        <title>Complex archaea that bridge the gap between prokaryotes and eukaryotes.</title>
        <authorList>
            <person name="Spang A."/>
            <person name="Saw J.H."/>
            <person name="Jorgensen S.L."/>
            <person name="Zaremba-Niedzwiedzka K."/>
            <person name="Martijn J."/>
            <person name="Lind A.E."/>
            <person name="van Eijk R."/>
            <person name="Schleper C."/>
            <person name="Guy L."/>
            <person name="Ettema T.J."/>
        </authorList>
    </citation>
    <scope>NUCLEOTIDE SEQUENCE</scope>
</reference>
<proteinExistence type="predicted"/>
<organism evidence="1">
    <name type="scientific">marine sediment metagenome</name>
    <dbReference type="NCBI Taxonomy" id="412755"/>
    <lineage>
        <taxon>unclassified sequences</taxon>
        <taxon>metagenomes</taxon>
        <taxon>ecological metagenomes</taxon>
    </lineage>
</organism>